<dbReference type="PhylomeDB" id="A7T990"/>
<dbReference type="Gene3D" id="3.90.228.20">
    <property type="match status" value="1"/>
</dbReference>
<dbReference type="GO" id="GO:0006094">
    <property type="term" value="P:gluconeogenesis"/>
    <property type="evidence" value="ECO:0007669"/>
    <property type="project" value="InterPro"/>
</dbReference>
<proteinExistence type="predicted"/>
<dbReference type="STRING" id="45351.A7T990"/>
<accession>A7T990</accession>
<evidence type="ECO:0000313" key="1">
    <source>
        <dbReference type="EMBL" id="EDO27438.1"/>
    </source>
</evidence>
<dbReference type="EMBL" id="DS473184">
    <property type="protein sequence ID" value="EDO27438.1"/>
    <property type="molecule type" value="Genomic_DNA"/>
</dbReference>
<dbReference type="GO" id="GO:0005524">
    <property type="term" value="F:ATP binding"/>
    <property type="evidence" value="ECO:0007669"/>
    <property type="project" value="InterPro"/>
</dbReference>
<dbReference type="PANTHER" id="PTHR30031">
    <property type="entry name" value="PHOSPHOENOLPYRUVATE CARBOXYKINASE ATP"/>
    <property type="match status" value="1"/>
</dbReference>
<sequence length="82" mass="9031">MITAALENKLADVAYVQHPVFGLLVPQSCENVPSEVLNPKNTWSDKEAYDAKAMELANSFKKNFAQFEEFANEEIIAGGPTV</sequence>
<dbReference type="InterPro" id="IPR013035">
    <property type="entry name" value="PEP_carboxykinase_C"/>
</dbReference>
<dbReference type="SUPFAM" id="SSF53795">
    <property type="entry name" value="PEP carboxykinase-like"/>
    <property type="match status" value="1"/>
</dbReference>
<protein>
    <recommendedName>
        <fullName evidence="3">Phosphoenolpyruvate carboxykinase (ATP)</fullName>
    </recommendedName>
</protein>
<dbReference type="InParanoid" id="A7T990"/>
<dbReference type="GO" id="GO:0004612">
    <property type="term" value="F:phosphoenolpyruvate carboxykinase (ATP) activity"/>
    <property type="evidence" value="ECO:0007669"/>
    <property type="project" value="InterPro"/>
</dbReference>
<organism evidence="1 2">
    <name type="scientific">Nematostella vectensis</name>
    <name type="common">Starlet sea anemone</name>
    <dbReference type="NCBI Taxonomy" id="45351"/>
    <lineage>
        <taxon>Eukaryota</taxon>
        <taxon>Metazoa</taxon>
        <taxon>Cnidaria</taxon>
        <taxon>Anthozoa</taxon>
        <taxon>Hexacorallia</taxon>
        <taxon>Actiniaria</taxon>
        <taxon>Edwardsiidae</taxon>
        <taxon>Nematostella</taxon>
    </lineage>
</organism>
<name>A7T990_NEMVE</name>
<dbReference type="InterPro" id="IPR001272">
    <property type="entry name" value="PEP_carboxykinase_ATP"/>
</dbReference>
<reference evidence="1 2" key="1">
    <citation type="journal article" date="2007" name="Science">
        <title>Sea anemone genome reveals ancestral eumetazoan gene repertoire and genomic organization.</title>
        <authorList>
            <person name="Putnam N.H."/>
            <person name="Srivastava M."/>
            <person name="Hellsten U."/>
            <person name="Dirks B."/>
            <person name="Chapman J."/>
            <person name="Salamov A."/>
            <person name="Terry A."/>
            <person name="Shapiro H."/>
            <person name="Lindquist E."/>
            <person name="Kapitonov V.V."/>
            <person name="Jurka J."/>
            <person name="Genikhovich G."/>
            <person name="Grigoriev I.V."/>
            <person name="Lucas S.M."/>
            <person name="Steele R.E."/>
            <person name="Finnerty J.R."/>
            <person name="Technau U."/>
            <person name="Martindale M.Q."/>
            <person name="Rokhsar D.S."/>
        </authorList>
    </citation>
    <scope>NUCLEOTIDE SEQUENCE [LARGE SCALE GENOMIC DNA]</scope>
    <source>
        <strain evidence="2">CH2 X CH6</strain>
    </source>
</reference>
<keyword evidence="2" id="KW-1185">Reference proteome</keyword>
<gene>
    <name evidence="1" type="ORF">NEMVEDRAFT_v1g151042</name>
</gene>
<dbReference type="HOGENOM" id="CLU_194775_0_0_1"/>
<dbReference type="PANTHER" id="PTHR30031:SF0">
    <property type="entry name" value="PHOSPHOENOLPYRUVATE CARBOXYKINASE (ATP)"/>
    <property type="match status" value="1"/>
</dbReference>
<evidence type="ECO:0008006" key="3">
    <source>
        <dbReference type="Google" id="ProtNLM"/>
    </source>
</evidence>
<dbReference type="AlphaFoldDB" id="A7T990"/>
<dbReference type="Proteomes" id="UP000001593">
    <property type="component" value="Unassembled WGS sequence"/>
</dbReference>
<evidence type="ECO:0000313" key="2">
    <source>
        <dbReference type="Proteomes" id="UP000001593"/>
    </source>
</evidence>